<dbReference type="GO" id="GO:0001727">
    <property type="term" value="F:lipid kinase activity"/>
    <property type="evidence" value="ECO:0007669"/>
    <property type="project" value="UniProtKB-ARBA"/>
</dbReference>
<dbReference type="Pfam" id="PF24321">
    <property type="entry name" value="DUF7493"/>
    <property type="match status" value="1"/>
</dbReference>
<dbReference type="GO" id="GO:0016773">
    <property type="term" value="F:phosphotransferase activity, alcohol group as acceptor"/>
    <property type="evidence" value="ECO:0007669"/>
    <property type="project" value="UniProtKB-ARBA"/>
</dbReference>
<dbReference type="SMART" id="SM00046">
    <property type="entry name" value="DAGKc"/>
    <property type="match status" value="1"/>
</dbReference>
<reference evidence="2 3" key="1">
    <citation type="journal article" date="2011" name="J. Gen. Appl. Microbiol.">
        <title>Draft genome sequencing of the enigmatic yeast Saitoella complicata.</title>
        <authorList>
            <person name="Nishida H."/>
            <person name="Hamamoto M."/>
            <person name="Sugiyama J."/>
        </authorList>
    </citation>
    <scope>NUCLEOTIDE SEQUENCE [LARGE SCALE GENOMIC DNA]</scope>
    <source>
        <strain evidence="2 3">NRRL Y-17804</strain>
    </source>
</reference>
<gene>
    <name evidence="2" type="ORF">G7K_3488-t1</name>
</gene>
<protein>
    <recommendedName>
        <fullName evidence="1">DAGKc domain-containing protein</fullName>
    </recommendedName>
</protein>
<proteinExistence type="predicted"/>
<dbReference type="PANTHER" id="PTHR12358:SF31">
    <property type="entry name" value="ACYLGLYCEROL KINASE, MITOCHONDRIAL"/>
    <property type="match status" value="1"/>
</dbReference>
<dbReference type="OMA" id="QAWSRRI"/>
<dbReference type="STRING" id="698492.A0A0E9NHH7"/>
<dbReference type="EMBL" id="BACD03000022">
    <property type="protein sequence ID" value="GAO49337.1"/>
    <property type="molecule type" value="Genomic_DNA"/>
</dbReference>
<dbReference type="GO" id="GO:0046512">
    <property type="term" value="P:sphingosine biosynthetic process"/>
    <property type="evidence" value="ECO:0007669"/>
    <property type="project" value="TreeGrafter"/>
</dbReference>
<reference evidence="2 3" key="3">
    <citation type="journal article" date="2015" name="Genome Announc.">
        <title>Draft Genome Sequence of the Archiascomycetous Yeast Saitoella complicata.</title>
        <authorList>
            <person name="Yamauchi K."/>
            <person name="Kondo S."/>
            <person name="Hamamoto M."/>
            <person name="Takahashi Y."/>
            <person name="Ogura Y."/>
            <person name="Hayashi T."/>
            <person name="Nishida H."/>
        </authorList>
    </citation>
    <scope>NUCLEOTIDE SEQUENCE [LARGE SCALE GENOMIC DNA]</scope>
    <source>
        <strain evidence="2 3">NRRL Y-17804</strain>
    </source>
</reference>
<dbReference type="InterPro" id="IPR050187">
    <property type="entry name" value="Lipid_Phosphate_FormReg"/>
</dbReference>
<dbReference type="GO" id="GO:0016020">
    <property type="term" value="C:membrane"/>
    <property type="evidence" value="ECO:0007669"/>
    <property type="project" value="TreeGrafter"/>
</dbReference>
<dbReference type="InterPro" id="IPR055916">
    <property type="entry name" value="DUF7493"/>
</dbReference>
<feature type="domain" description="DAGKc" evidence="1">
    <location>
        <begin position="169"/>
        <end position="307"/>
    </location>
</feature>
<dbReference type="InterPro" id="IPR001206">
    <property type="entry name" value="Diacylglycerol_kinase_cat_dom"/>
</dbReference>
<evidence type="ECO:0000313" key="2">
    <source>
        <dbReference type="EMBL" id="GAO49337.1"/>
    </source>
</evidence>
<dbReference type="Pfam" id="PF00781">
    <property type="entry name" value="DAGK_cat"/>
    <property type="match status" value="1"/>
</dbReference>
<dbReference type="PANTHER" id="PTHR12358">
    <property type="entry name" value="SPHINGOSINE KINASE"/>
    <property type="match status" value="1"/>
</dbReference>
<evidence type="ECO:0000259" key="1">
    <source>
        <dbReference type="PROSITE" id="PS50146"/>
    </source>
</evidence>
<name>A0A0E9NHH7_SAICN</name>
<evidence type="ECO:0000313" key="3">
    <source>
        <dbReference type="Proteomes" id="UP000033140"/>
    </source>
</evidence>
<dbReference type="InterPro" id="IPR017438">
    <property type="entry name" value="ATP-NAD_kinase_N"/>
</dbReference>
<comment type="caution">
    <text evidence="2">The sequence shown here is derived from an EMBL/GenBank/DDBJ whole genome shotgun (WGS) entry which is preliminary data.</text>
</comment>
<dbReference type="PROSITE" id="PS50146">
    <property type="entry name" value="DAGK"/>
    <property type="match status" value="1"/>
</dbReference>
<dbReference type="AlphaFoldDB" id="A0A0E9NHH7"/>
<keyword evidence="3" id="KW-1185">Reference proteome</keyword>
<dbReference type="Gene3D" id="2.60.200.40">
    <property type="match status" value="1"/>
</dbReference>
<sequence>MPIDIDAGSPSVPPNAGTRTLSIIITNTLRFLSCNPSVKSAFRVMSESTNSSIFVLLDGKEAYLRITEDCLVLQYAHEDEPRQCKTFQICPPSICICRSKKRTRPRAVMLRDILWAEASNGTLEINYAKHTSKTEVAPATRKYQLMFDNQSGAQMWIEQLLEASYGKSLQRKRLKVLINPFSGPGNANTVWKIHANPLFLAAHVTLSITHTKYREHAITIAEELDIDAYDAIVCVSGDGLPHEVFNGLAKRKDARKALKVPVVLLPGGSGNGMTMSTFGTPTVSHAALAMIKGIYTPIDLCSVTQGSKRTLSFLTQSFGIIADCDLGTEGLRWAGGQRFVMGLVQRVLGLKVYPCDVAVKIIDSDKDTIKRKIKYDVRKQFNTKEDGDATEGIPDLAFGTVQDPVPSDWTVVKYEDLTNFYAGKCPWVSMDSCFFPAAITDDGLLDLVIVRAPKSHQSSVSADGSHSALLPPPAGRWQSIKYLTATEEGGKHFNMDCVSYLKVAGFRLTPRKREGYVSIDGEPILHEAFQVEVHQALGATLTVDGKFYQGHSQTWP</sequence>
<dbReference type="Proteomes" id="UP000033140">
    <property type="component" value="Unassembled WGS sequence"/>
</dbReference>
<dbReference type="InterPro" id="IPR016064">
    <property type="entry name" value="NAD/diacylglycerol_kinase_sf"/>
</dbReference>
<dbReference type="Gene3D" id="3.40.50.10330">
    <property type="entry name" value="Probable inorganic polyphosphate/atp-NAD kinase, domain 1"/>
    <property type="match status" value="1"/>
</dbReference>
<dbReference type="SUPFAM" id="SSF111331">
    <property type="entry name" value="NAD kinase/diacylglycerol kinase-like"/>
    <property type="match status" value="1"/>
</dbReference>
<accession>A0A0E9NHH7</accession>
<reference evidence="2 3" key="2">
    <citation type="journal article" date="2014" name="J. Gen. Appl. Microbiol.">
        <title>The early diverging ascomycetous budding yeast Saitoella complicata has three histone deacetylases belonging to the Clr6, Hos2, and Rpd3 lineages.</title>
        <authorList>
            <person name="Nishida H."/>
            <person name="Matsumoto T."/>
            <person name="Kondo S."/>
            <person name="Hamamoto M."/>
            <person name="Yoshikawa H."/>
        </authorList>
    </citation>
    <scope>NUCLEOTIDE SEQUENCE [LARGE SCALE GENOMIC DNA]</scope>
    <source>
        <strain evidence="2 3">NRRL Y-17804</strain>
    </source>
</reference>
<dbReference type="GO" id="GO:0005737">
    <property type="term" value="C:cytoplasm"/>
    <property type="evidence" value="ECO:0007669"/>
    <property type="project" value="TreeGrafter"/>
</dbReference>
<organism evidence="2 3">
    <name type="scientific">Saitoella complicata (strain BCRC 22490 / CBS 7301 / JCM 7358 / NBRC 10748 / NRRL Y-17804)</name>
    <dbReference type="NCBI Taxonomy" id="698492"/>
    <lineage>
        <taxon>Eukaryota</taxon>
        <taxon>Fungi</taxon>
        <taxon>Dikarya</taxon>
        <taxon>Ascomycota</taxon>
        <taxon>Taphrinomycotina</taxon>
        <taxon>Taphrinomycotina incertae sedis</taxon>
        <taxon>Saitoella</taxon>
    </lineage>
</organism>